<comment type="caution">
    <text evidence="4">The sequence shown here is derived from an EMBL/GenBank/DDBJ whole genome shotgun (WGS) entry which is preliminary data.</text>
</comment>
<gene>
    <name evidence="1 4" type="primary">frr</name>
    <name evidence="4" type="ORF">KOF26_00220</name>
</gene>
<dbReference type="PANTHER" id="PTHR20982">
    <property type="entry name" value="RIBOSOME RECYCLING FACTOR"/>
    <property type="match status" value="1"/>
</dbReference>
<comment type="similarity">
    <text evidence="1">Belongs to the RRF family.</text>
</comment>
<accession>A0ABS6BD86</accession>
<proteinExistence type="inferred from homology"/>
<evidence type="ECO:0000259" key="3">
    <source>
        <dbReference type="Pfam" id="PF01765"/>
    </source>
</evidence>
<keyword evidence="1" id="KW-0963">Cytoplasm</keyword>
<dbReference type="NCBIfam" id="TIGR00496">
    <property type="entry name" value="frr"/>
    <property type="match status" value="1"/>
</dbReference>
<dbReference type="HAMAP" id="MF_00040">
    <property type="entry name" value="RRF"/>
    <property type="match status" value="1"/>
</dbReference>
<sequence length="187" mass="20429">MAGPTYDKADLDRRMAGAVESLKHDLQGLRTGRASVSLLDPVTVEVYGAHMPISQLATVSAPEPRLLSVQVWDKSNVGPVDKAIRSAGLGLNPIVDGQTLRLPIPDLTEERRKELAKLAGQYAEKAKIAVRNVRRDGMDNLKTDEKKHGLSEDERKRHETDVQKATDATIADIDAAFAAKEKEILGK</sequence>
<comment type="subcellular location">
    <subcellularLocation>
        <location evidence="1">Cytoplasm</location>
    </subcellularLocation>
</comment>
<dbReference type="EMBL" id="JAHKRT010000001">
    <property type="protein sequence ID" value="MBU3076277.1"/>
    <property type="molecule type" value="Genomic_DNA"/>
</dbReference>
<feature type="domain" description="Ribosome recycling factor" evidence="3">
    <location>
        <begin position="22"/>
        <end position="185"/>
    </location>
</feature>
<dbReference type="RefSeq" id="WP_216318171.1">
    <property type="nucleotide sequence ID" value="NZ_JAHKRT010000001.1"/>
</dbReference>
<feature type="region of interest" description="Disordered" evidence="2">
    <location>
        <begin position="139"/>
        <end position="165"/>
    </location>
</feature>
<dbReference type="Proteomes" id="UP000776276">
    <property type="component" value="Unassembled WGS sequence"/>
</dbReference>
<organism evidence="4 5">
    <name type="scientific">Sphingomonas quercus</name>
    <dbReference type="NCBI Taxonomy" id="2842451"/>
    <lineage>
        <taxon>Bacteria</taxon>
        <taxon>Pseudomonadati</taxon>
        <taxon>Pseudomonadota</taxon>
        <taxon>Alphaproteobacteria</taxon>
        <taxon>Sphingomonadales</taxon>
        <taxon>Sphingomonadaceae</taxon>
        <taxon>Sphingomonas</taxon>
    </lineage>
</organism>
<dbReference type="InterPro" id="IPR002661">
    <property type="entry name" value="Ribosome_recyc_fac"/>
</dbReference>
<feature type="compositionally biased region" description="Basic and acidic residues" evidence="2">
    <location>
        <begin position="139"/>
        <end position="164"/>
    </location>
</feature>
<protein>
    <recommendedName>
        <fullName evidence="1">Ribosome-recycling factor</fullName>
        <shortName evidence="1">RRF</shortName>
    </recommendedName>
    <alternativeName>
        <fullName evidence="1">Ribosome-releasing factor</fullName>
    </alternativeName>
</protein>
<name>A0ABS6BD86_9SPHN</name>
<dbReference type="InterPro" id="IPR023584">
    <property type="entry name" value="Ribosome_recyc_fac_dom"/>
</dbReference>
<evidence type="ECO:0000256" key="1">
    <source>
        <dbReference type="HAMAP-Rule" id="MF_00040"/>
    </source>
</evidence>
<keyword evidence="1" id="KW-0648">Protein biosynthesis</keyword>
<dbReference type="Pfam" id="PF01765">
    <property type="entry name" value="RRF"/>
    <property type="match status" value="1"/>
</dbReference>
<evidence type="ECO:0000313" key="4">
    <source>
        <dbReference type="EMBL" id="MBU3076277.1"/>
    </source>
</evidence>
<evidence type="ECO:0000313" key="5">
    <source>
        <dbReference type="Proteomes" id="UP000776276"/>
    </source>
</evidence>
<comment type="function">
    <text evidence="1">Responsible for the release of ribosomes from messenger RNA at the termination of protein biosynthesis. May increase the efficiency of translation by recycling ribosomes from one round of translation to another.</text>
</comment>
<dbReference type="PANTHER" id="PTHR20982:SF3">
    <property type="entry name" value="MITOCHONDRIAL RIBOSOME RECYCLING FACTOR PSEUDO 1"/>
    <property type="match status" value="1"/>
</dbReference>
<evidence type="ECO:0000256" key="2">
    <source>
        <dbReference type="SAM" id="MobiDB-lite"/>
    </source>
</evidence>
<keyword evidence="5" id="KW-1185">Reference proteome</keyword>
<dbReference type="CDD" id="cd00520">
    <property type="entry name" value="RRF"/>
    <property type="match status" value="1"/>
</dbReference>
<reference evidence="4 5" key="1">
    <citation type="submission" date="2021-06" db="EMBL/GenBank/DDBJ databases">
        <title>Sphingomonas sp. XMGL2, whole genome shotgun sequencing project.</title>
        <authorList>
            <person name="Zhao G."/>
            <person name="Shen L."/>
        </authorList>
    </citation>
    <scope>NUCLEOTIDE SEQUENCE [LARGE SCALE GENOMIC DNA]</scope>
    <source>
        <strain evidence="4 5">XMGL2</strain>
    </source>
</reference>